<dbReference type="SUPFAM" id="SSF48264">
    <property type="entry name" value="Cytochrome P450"/>
    <property type="match status" value="1"/>
</dbReference>
<evidence type="ECO:0000256" key="1">
    <source>
        <dbReference type="ARBA" id="ARBA00010617"/>
    </source>
</evidence>
<dbReference type="EMBL" id="CP009112">
    <property type="protein sequence ID" value="ANS32593.1"/>
    <property type="molecule type" value="Genomic_DNA"/>
</dbReference>
<evidence type="ECO:0000256" key="2">
    <source>
        <dbReference type="ARBA" id="ARBA00022617"/>
    </source>
</evidence>
<dbReference type="GO" id="GO:0005506">
    <property type="term" value="F:iron ion binding"/>
    <property type="evidence" value="ECO:0007669"/>
    <property type="project" value="InterPro"/>
</dbReference>
<name>A0A1B1KJ16_RHOOP</name>
<dbReference type="GO" id="GO:0004497">
    <property type="term" value="F:monooxygenase activity"/>
    <property type="evidence" value="ECO:0007669"/>
    <property type="project" value="UniProtKB-KW"/>
</dbReference>
<keyword evidence="2 7" id="KW-0349">Heme</keyword>
<dbReference type="PANTHER" id="PTHR46696:SF1">
    <property type="entry name" value="CYTOCHROME P450 YJIB-RELATED"/>
    <property type="match status" value="1"/>
</dbReference>
<dbReference type="InterPro" id="IPR017972">
    <property type="entry name" value="Cyt_P450_CS"/>
</dbReference>
<dbReference type="GO" id="GO:0016705">
    <property type="term" value="F:oxidoreductase activity, acting on paired donors, with incorporation or reduction of molecular oxygen"/>
    <property type="evidence" value="ECO:0007669"/>
    <property type="project" value="InterPro"/>
</dbReference>
<dbReference type="GO" id="GO:0020037">
    <property type="term" value="F:heme binding"/>
    <property type="evidence" value="ECO:0007669"/>
    <property type="project" value="InterPro"/>
</dbReference>
<keyword evidence="5 7" id="KW-0408">Iron</keyword>
<evidence type="ECO:0000256" key="7">
    <source>
        <dbReference type="RuleBase" id="RU000461"/>
    </source>
</evidence>
<dbReference type="Proteomes" id="UP000186108">
    <property type="component" value="Plasmid pR1CP1"/>
</dbReference>
<dbReference type="InterPro" id="IPR036396">
    <property type="entry name" value="Cyt_P450_sf"/>
</dbReference>
<reference evidence="8 9" key="1">
    <citation type="submission" date="2014-07" db="EMBL/GenBank/DDBJ databases">
        <authorList>
            <person name="Zhang J.E."/>
            <person name="Yang H."/>
            <person name="Guo J."/>
            <person name="Deng Z."/>
            <person name="Luo H."/>
            <person name="Luo M."/>
            <person name="Zhao B."/>
        </authorList>
    </citation>
    <scope>NUCLEOTIDE SEQUENCE [LARGE SCALE GENOMIC DNA]</scope>
    <source>
        <strain evidence="8 9">1CP</strain>
        <plasmid evidence="9">Plasmid pr1cp1</plasmid>
    </source>
</reference>
<evidence type="ECO:0000313" key="8">
    <source>
        <dbReference type="EMBL" id="ANS32593.1"/>
    </source>
</evidence>
<keyword evidence="8" id="KW-0614">Plasmid</keyword>
<dbReference type="PATRIC" id="fig|37919.13.peg.8442"/>
<organism evidence="8 9">
    <name type="scientific">Rhodococcus opacus</name>
    <name type="common">Nocardia opaca</name>
    <dbReference type="NCBI Taxonomy" id="37919"/>
    <lineage>
        <taxon>Bacteria</taxon>
        <taxon>Bacillati</taxon>
        <taxon>Actinomycetota</taxon>
        <taxon>Actinomycetes</taxon>
        <taxon>Mycobacteriales</taxon>
        <taxon>Nocardiaceae</taxon>
        <taxon>Rhodococcus</taxon>
    </lineage>
</organism>
<keyword evidence="3 7" id="KW-0479">Metal-binding</keyword>
<evidence type="ECO:0000256" key="6">
    <source>
        <dbReference type="ARBA" id="ARBA00023033"/>
    </source>
</evidence>
<evidence type="ECO:0000256" key="4">
    <source>
        <dbReference type="ARBA" id="ARBA00023002"/>
    </source>
</evidence>
<dbReference type="Pfam" id="PF00067">
    <property type="entry name" value="p450"/>
    <property type="match status" value="1"/>
</dbReference>
<evidence type="ECO:0000256" key="3">
    <source>
        <dbReference type="ARBA" id="ARBA00022723"/>
    </source>
</evidence>
<dbReference type="InterPro" id="IPR001128">
    <property type="entry name" value="Cyt_P450"/>
</dbReference>
<dbReference type="InterPro" id="IPR002397">
    <property type="entry name" value="Cyt_P450_B"/>
</dbReference>
<dbReference type="AlphaFoldDB" id="A0A1B1KJ16"/>
<proteinExistence type="inferred from homology"/>
<comment type="similarity">
    <text evidence="1 7">Belongs to the cytochrome P450 family.</text>
</comment>
<accession>A0A1B1KJ16</accession>
<dbReference type="PROSITE" id="PS00086">
    <property type="entry name" value="CYTOCHROME_P450"/>
    <property type="match status" value="1"/>
</dbReference>
<geneLocation type="plasmid" evidence="9">
    <name>pr1cp1</name>
</geneLocation>
<dbReference type="Gene3D" id="1.10.630.10">
    <property type="entry name" value="Cytochrome P450"/>
    <property type="match status" value="1"/>
</dbReference>
<gene>
    <name evidence="8" type="ORF">R1CP_40060</name>
</gene>
<sequence>MATSQTQTSLVPHSDIDLFTDEALANPYELYRELREIAPLVYLPKYEMYVLTRYEQVRAALDDWQTFSSAKGVGLNPSINGAMAGTIINSDPPGHTQLRNVLKERLAPRALAALRPAIEAKADKHIEGLLALGNFDAVLDLARTFPISVVLEMLGFPEEGRDELLRWGSATFNAMGPDNARSTENLPIAGEMFNWLAEKCTADRMAPGGLATTIHEAAARGDIPQEAVVPLMAGYSIPAFDTTISAIGSAIWLFAQHPEQWDLVRADPSLIPNAFNEVLRLESPAQMFARVTTKSYATDGLVLEPQSRVLLMFASANRDERQYTDPDVFDVRRNASDHVAFGYGIHGCPGQGLAKLEGNAVLGALARTVARFEIQGDPERELNNVTRGLSSLPVKVI</sequence>
<dbReference type="CDD" id="cd11037">
    <property type="entry name" value="CYP199A2-like"/>
    <property type="match status" value="1"/>
</dbReference>
<dbReference type="PANTHER" id="PTHR46696">
    <property type="entry name" value="P450, PUTATIVE (EUROFUNG)-RELATED"/>
    <property type="match status" value="1"/>
</dbReference>
<keyword evidence="6 7" id="KW-0503">Monooxygenase</keyword>
<dbReference type="PRINTS" id="PR00359">
    <property type="entry name" value="BP450"/>
</dbReference>
<evidence type="ECO:0000256" key="5">
    <source>
        <dbReference type="ARBA" id="ARBA00023004"/>
    </source>
</evidence>
<keyword evidence="4 7" id="KW-0560">Oxidoreductase</keyword>
<evidence type="ECO:0000313" key="9">
    <source>
        <dbReference type="Proteomes" id="UP000186108"/>
    </source>
</evidence>
<protein>
    <submittedName>
        <fullName evidence="8">Putative cytochrome P450</fullName>
    </submittedName>
</protein>